<feature type="domain" description="ABC transmembrane type-1" evidence="9">
    <location>
        <begin position="28"/>
        <end position="315"/>
    </location>
</feature>
<dbReference type="Pfam" id="PF00664">
    <property type="entry name" value="ABC_membrane"/>
    <property type="match status" value="1"/>
</dbReference>
<evidence type="ECO:0000256" key="4">
    <source>
        <dbReference type="ARBA" id="ARBA00022840"/>
    </source>
</evidence>
<gene>
    <name evidence="10" type="ORF">DKT75_08210</name>
</gene>
<dbReference type="AlphaFoldDB" id="A0A317CDL6"/>
<dbReference type="RefSeq" id="WP_109822942.1">
    <property type="nucleotide sequence ID" value="NZ_QGKL01000026.1"/>
</dbReference>
<evidence type="ECO:0000313" key="11">
    <source>
        <dbReference type="Proteomes" id="UP000245506"/>
    </source>
</evidence>
<keyword evidence="5 7" id="KW-1133">Transmembrane helix</keyword>
<dbReference type="SUPFAM" id="SSF90123">
    <property type="entry name" value="ABC transporter transmembrane region"/>
    <property type="match status" value="1"/>
</dbReference>
<protein>
    <recommendedName>
        <fullName evidence="12">ABC transporter ATP-binding protein</fullName>
    </recommendedName>
</protein>
<dbReference type="Proteomes" id="UP000245506">
    <property type="component" value="Unassembled WGS sequence"/>
</dbReference>
<comment type="subcellular location">
    <subcellularLocation>
        <location evidence="1">Cell membrane</location>
        <topology evidence="1">Multi-pass membrane protein</topology>
    </subcellularLocation>
</comment>
<feature type="transmembrane region" description="Helical" evidence="7">
    <location>
        <begin position="174"/>
        <end position="195"/>
    </location>
</feature>
<dbReference type="Pfam" id="PF00005">
    <property type="entry name" value="ABC_tran"/>
    <property type="match status" value="1"/>
</dbReference>
<dbReference type="PROSITE" id="PS50893">
    <property type="entry name" value="ABC_TRANSPORTER_2"/>
    <property type="match status" value="1"/>
</dbReference>
<dbReference type="SUPFAM" id="SSF52540">
    <property type="entry name" value="P-loop containing nucleoside triphosphate hydrolases"/>
    <property type="match status" value="1"/>
</dbReference>
<keyword evidence="4" id="KW-0067">ATP-binding</keyword>
<evidence type="ECO:0008006" key="12">
    <source>
        <dbReference type="Google" id="ProtNLM"/>
    </source>
</evidence>
<sequence>MKRTDGNLNFWGVIKLLALPMKYQIAKALSAQITAQLCQLGQAFSLAWIVRELLRFYYYSPGSSEKLDLSFGVICFVLFSLVELVSRYLSGTFISTLQSNIKTLILEKSFSKLMTHSNDYFTSKSTGKITSGISGLPKEMSNLIDIMFMDMIPSITIALIAAIGLAFVSPIISVVLLVWFFLFQGVGIYCAVIRVPLHSNSSKMRGEAFGNIMNVVECQQSTRQASKVEYERLRLGKILDVWDRENMLYSFSSETARVYQSLFVTLFKIIMIAMLSGLLMVGWIAASEFFLAYLVINIVIRNVQSSVDRLVDLFRIHSRIQNSIATIFFESEIPNTGTINDFSPNHIHLQMKDVSFTYTGTTERLFEDLNLAFKSGERVAIVGSSGSGKSSLMKILVRTNDVSSGAITMNDTPIKDLTIDNLNTLISVVPQNPSLFNRTIMDNLKIGNADATFEDIIEATKKANCYDFIMSLPKQFDNEIGEKGSSLSGGQAQRLSIARALLKDAPIMIFDEATSSLDSISETNIQSAISRISKDKLVLVISHRLSTIKDFDRILVMEKGKIIEQGNHDDLIGRESVYHSMWNAAV</sequence>
<evidence type="ECO:0000259" key="8">
    <source>
        <dbReference type="PROSITE" id="PS50893"/>
    </source>
</evidence>
<dbReference type="PROSITE" id="PS00211">
    <property type="entry name" value="ABC_TRANSPORTER_1"/>
    <property type="match status" value="1"/>
</dbReference>
<evidence type="ECO:0000256" key="5">
    <source>
        <dbReference type="ARBA" id="ARBA00022989"/>
    </source>
</evidence>
<name>A0A317CDL6_9GAMM</name>
<organism evidence="10 11">
    <name type="scientific">Leucothrix arctica</name>
    <dbReference type="NCBI Taxonomy" id="1481894"/>
    <lineage>
        <taxon>Bacteria</taxon>
        <taxon>Pseudomonadati</taxon>
        <taxon>Pseudomonadota</taxon>
        <taxon>Gammaproteobacteria</taxon>
        <taxon>Thiotrichales</taxon>
        <taxon>Thiotrichaceae</taxon>
        <taxon>Leucothrix</taxon>
    </lineage>
</organism>
<feature type="transmembrane region" description="Helical" evidence="7">
    <location>
        <begin position="69"/>
        <end position="89"/>
    </location>
</feature>
<dbReference type="GO" id="GO:0016887">
    <property type="term" value="F:ATP hydrolysis activity"/>
    <property type="evidence" value="ECO:0007669"/>
    <property type="project" value="InterPro"/>
</dbReference>
<dbReference type="Gene3D" id="3.40.50.300">
    <property type="entry name" value="P-loop containing nucleotide triphosphate hydrolases"/>
    <property type="match status" value="1"/>
</dbReference>
<keyword evidence="11" id="KW-1185">Reference proteome</keyword>
<keyword evidence="3" id="KW-0547">Nucleotide-binding</keyword>
<feature type="transmembrane region" description="Helical" evidence="7">
    <location>
        <begin position="146"/>
        <end position="168"/>
    </location>
</feature>
<evidence type="ECO:0000313" key="10">
    <source>
        <dbReference type="EMBL" id="PWQ96744.1"/>
    </source>
</evidence>
<evidence type="ECO:0000256" key="3">
    <source>
        <dbReference type="ARBA" id="ARBA00022741"/>
    </source>
</evidence>
<evidence type="ECO:0000256" key="7">
    <source>
        <dbReference type="SAM" id="Phobius"/>
    </source>
</evidence>
<keyword evidence="6 7" id="KW-0472">Membrane</keyword>
<dbReference type="InterPro" id="IPR003593">
    <property type="entry name" value="AAA+_ATPase"/>
</dbReference>
<evidence type="ECO:0000256" key="2">
    <source>
        <dbReference type="ARBA" id="ARBA00022692"/>
    </source>
</evidence>
<keyword evidence="2 7" id="KW-0812">Transmembrane</keyword>
<evidence type="ECO:0000259" key="9">
    <source>
        <dbReference type="PROSITE" id="PS50929"/>
    </source>
</evidence>
<comment type="caution">
    <text evidence="10">The sequence shown here is derived from an EMBL/GenBank/DDBJ whole genome shotgun (WGS) entry which is preliminary data.</text>
</comment>
<dbReference type="FunFam" id="3.40.50.300:FF:000218">
    <property type="entry name" value="Multidrug ABC transporter ATP-binding protein"/>
    <property type="match status" value="1"/>
</dbReference>
<dbReference type="PROSITE" id="PS50929">
    <property type="entry name" value="ABC_TM1F"/>
    <property type="match status" value="1"/>
</dbReference>
<dbReference type="SMART" id="SM00382">
    <property type="entry name" value="AAA"/>
    <property type="match status" value="1"/>
</dbReference>
<dbReference type="InterPro" id="IPR036640">
    <property type="entry name" value="ABC1_TM_sf"/>
</dbReference>
<accession>A0A317CDL6</accession>
<dbReference type="GO" id="GO:0005524">
    <property type="term" value="F:ATP binding"/>
    <property type="evidence" value="ECO:0007669"/>
    <property type="project" value="UniProtKB-KW"/>
</dbReference>
<evidence type="ECO:0000256" key="6">
    <source>
        <dbReference type="ARBA" id="ARBA00023136"/>
    </source>
</evidence>
<dbReference type="InterPro" id="IPR039421">
    <property type="entry name" value="Type_1_exporter"/>
</dbReference>
<dbReference type="EMBL" id="QGKL01000026">
    <property type="protein sequence ID" value="PWQ96744.1"/>
    <property type="molecule type" value="Genomic_DNA"/>
</dbReference>
<dbReference type="GO" id="GO:0140359">
    <property type="term" value="F:ABC-type transporter activity"/>
    <property type="evidence" value="ECO:0007669"/>
    <property type="project" value="InterPro"/>
</dbReference>
<evidence type="ECO:0000256" key="1">
    <source>
        <dbReference type="ARBA" id="ARBA00004651"/>
    </source>
</evidence>
<reference evidence="10 11" key="1">
    <citation type="submission" date="2018-05" db="EMBL/GenBank/DDBJ databases">
        <title>Leucothrix arctica sp. nov., isolated from Arctic seawater.</title>
        <authorList>
            <person name="Choi A."/>
            <person name="Baek K."/>
        </authorList>
    </citation>
    <scope>NUCLEOTIDE SEQUENCE [LARGE SCALE GENOMIC DNA]</scope>
    <source>
        <strain evidence="10 11">IMCC9719</strain>
    </source>
</reference>
<dbReference type="OrthoDB" id="9759820at2"/>
<dbReference type="Gene3D" id="1.20.1560.10">
    <property type="entry name" value="ABC transporter type 1, transmembrane domain"/>
    <property type="match status" value="1"/>
</dbReference>
<feature type="domain" description="ABC transporter" evidence="8">
    <location>
        <begin position="349"/>
        <end position="584"/>
    </location>
</feature>
<dbReference type="GO" id="GO:0005886">
    <property type="term" value="C:plasma membrane"/>
    <property type="evidence" value="ECO:0007669"/>
    <property type="project" value="UniProtKB-SubCell"/>
</dbReference>
<dbReference type="InterPro" id="IPR011527">
    <property type="entry name" value="ABC1_TM_dom"/>
</dbReference>
<proteinExistence type="predicted"/>
<dbReference type="PANTHER" id="PTHR24221">
    <property type="entry name" value="ATP-BINDING CASSETTE SUB-FAMILY B"/>
    <property type="match status" value="1"/>
</dbReference>
<dbReference type="InterPro" id="IPR027417">
    <property type="entry name" value="P-loop_NTPase"/>
</dbReference>
<dbReference type="InterPro" id="IPR017871">
    <property type="entry name" value="ABC_transporter-like_CS"/>
</dbReference>
<dbReference type="PANTHER" id="PTHR24221:SF654">
    <property type="entry name" value="ATP-BINDING CASSETTE SUB-FAMILY B MEMBER 6"/>
    <property type="match status" value="1"/>
</dbReference>
<dbReference type="InterPro" id="IPR003439">
    <property type="entry name" value="ABC_transporter-like_ATP-bd"/>
</dbReference>